<comment type="cofactor">
    <cofactor evidence="1">
        <name>Mg(2+)</name>
        <dbReference type="ChEBI" id="CHEBI:18420"/>
    </cofactor>
</comment>
<dbReference type="InterPro" id="IPR036397">
    <property type="entry name" value="RNaseH_sf"/>
</dbReference>
<dbReference type="PANTHER" id="PTHR30231:SF37">
    <property type="entry name" value="EXODEOXYRIBONUCLEASE 10"/>
    <property type="match status" value="1"/>
</dbReference>
<evidence type="ECO:0000256" key="2">
    <source>
        <dbReference type="ARBA" id="ARBA00012417"/>
    </source>
</evidence>
<dbReference type="Pfam" id="PF00929">
    <property type="entry name" value="RNase_T"/>
    <property type="match status" value="1"/>
</dbReference>
<evidence type="ECO:0000256" key="4">
    <source>
        <dbReference type="ARBA" id="ARBA00022801"/>
    </source>
</evidence>
<evidence type="ECO:0000256" key="6">
    <source>
        <dbReference type="ARBA" id="ARBA00049244"/>
    </source>
</evidence>
<dbReference type="InterPro" id="IPR014883">
    <property type="entry name" value="VRR_NUC"/>
</dbReference>
<feature type="domain" description="Exonuclease" evidence="7">
    <location>
        <begin position="543"/>
        <end position="708"/>
    </location>
</feature>
<evidence type="ECO:0000259" key="7">
    <source>
        <dbReference type="SMART" id="SM00479"/>
    </source>
</evidence>
<evidence type="ECO:0000313" key="10">
    <source>
        <dbReference type="Proteomes" id="UP001142810"/>
    </source>
</evidence>
<comment type="catalytic activity">
    <reaction evidence="6">
        <text>DNA(n) + a 2'-deoxyribonucleoside 5'-triphosphate = DNA(n+1) + diphosphate</text>
        <dbReference type="Rhea" id="RHEA:22508"/>
        <dbReference type="Rhea" id="RHEA-COMP:17339"/>
        <dbReference type="Rhea" id="RHEA-COMP:17340"/>
        <dbReference type="ChEBI" id="CHEBI:33019"/>
        <dbReference type="ChEBI" id="CHEBI:61560"/>
        <dbReference type="ChEBI" id="CHEBI:173112"/>
        <dbReference type="EC" id="2.7.7.7"/>
    </reaction>
</comment>
<evidence type="ECO:0000259" key="8">
    <source>
        <dbReference type="SMART" id="SM00990"/>
    </source>
</evidence>
<reference evidence="9" key="1">
    <citation type="submission" date="2022-11" db="EMBL/GenBank/DDBJ databases">
        <title>Alteromonas sp. nov., isolated from sea water of the Qingdao.</title>
        <authorList>
            <person name="Wang Q."/>
        </authorList>
    </citation>
    <scope>NUCLEOTIDE SEQUENCE</scope>
    <source>
        <strain evidence="9">ASW11-7</strain>
    </source>
</reference>
<keyword evidence="10" id="KW-1185">Reference proteome</keyword>
<evidence type="ECO:0000256" key="5">
    <source>
        <dbReference type="ARBA" id="ARBA00022839"/>
    </source>
</evidence>
<dbReference type="SMART" id="SM00479">
    <property type="entry name" value="EXOIII"/>
    <property type="match status" value="1"/>
</dbReference>
<dbReference type="GO" id="GO:0004527">
    <property type="term" value="F:exonuclease activity"/>
    <property type="evidence" value="ECO:0007669"/>
    <property type="project" value="UniProtKB-KW"/>
</dbReference>
<dbReference type="SUPFAM" id="SSF53098">
    <property type="entry name" value="Ribonuclease H-like"/>
    <property type="match status" value="1"/>
</dbReference>
<comment type="caution">
    <text evidence="9">The sequence shown here is derived from an EMBL/GenBank/DDBJ whole genome shotgun (WGS) entry which is preliminary data.</text>
</comment>
<dbReference type="SMART" id="SM00990">
    <property type="entry name" value="VRR_NUC"/>
    <property type="match status" value="1"/>
</dbReference>
<name>A0ABT3P8H0_9ALTE</name>
<protein>
    <recommendedName>
        <fullName evidence="2">DNA-directed DNA polymerase</fullName>
        <ecNumber evidence="2">2.7.7.7</ecNumber>
    </recommendedName>
</protein>
<dbReference type="Gene3D" id="3.30.420.10">
    <property type="entry name" value="Ribonuclease H-like superfamily/Ribonuclease H"/>
    <property type="match status" value="1"/>
</dbReference>
<organism evidence="9 10">
    <name type="scientific">Alteromonas aquimaris</name>
    <dbReference type="NCBI Taxonomy" id="2998417"/>
    <lineage>
        <taxon>Bacteria</taxon>
        <taxon>Pseudomonadati</taxon>
        <taxon>Pseudomonadota</taxon>
        <taxon>Gammaproteobacteria</taxon>
        <taxon>Alteromonadales</taxon>
        <taxon>Alteromonadaceae</taxon>
        <taxon>Alteromonas/Salinimonas group</taxon>
        <taxon>Alteromonas</taxon>
    </lineage>
</organism>
<evidence type="ECO:0000313" key="9">
    <source>
        <dbReference type="EMBL" id="MCW8109071.1"/>
    </source>
</evidence>
<dbReference type="Gene3D" id="3.40.1350.10">
    <property type="match status" value="1"/>
</dbReference>
<dbReference type="InterPro" id="IPR013520">
    <property type="entry name" value="Ribonucl_H"/>
</dbReference>
<dbReference type="Pfam" id="PF21315">
    <property type="entry name" value="FAN1_HTH"/>
    <property type="match status" value="1"/>
</dbReference>
<dbReference type="InterPro" id="IPR012337">
    <property type="entry name" value="RNaseH-like_sf"/>
</dbReference>
<evidence type="ECO:0000256" key="1">
    <source>
        <dbReference type="ARBA" id="ARBA00001946"/>
    </source>
</evidence>
<sequence>MRKTLPTFYYLTHFHEFLGFFSGVNKTLLGEQETRFIEGFAALTHDQQCIIARAANRKYAVINRYHFNYEEILNPQQQIDELIEKRWFTDLSTAKAHDVAAVMTKSDLIELLVQLTQSSISPALKKPELSNLLMQQVSLKGWPKNFLPEQFLVRGFEHTFRFLLFVYFGHTKGRLNQFSLRDLGVMRTRNENPSEQIRFHNQEDAQAAFFYAMQLEQMPYWQDNQFTSAPRVAKTQLHSPLAIQWQEKYQFALGLQLLSIDIDTGLNVLANAPGDKAREKWIREAYKHGQKDAVKAELEVLIDTPPSDTILNFAEDFLARKFLKKRTSALTDMLRSATRTLKLDISQNTGVEAGVLAQYKRQGITAYRTENQLWRSMFGLIFWPILFEQDEFVNEFDRRPVCLKENTFYTRYEKQIETLLAQVNSLAKLQQHILSIASSRYGEPNALFIWSHKLLDPINALLEHSQLEPLLGFLRMMCQDFHSLQDGFPDIMVIEKGELRFEEIKAPGDQLRRNQLVSIQRLQQAGFTVQISKVEWYFDPQQPYVVVDIETTGGKSDYHRITEIGMVKLINGHEVGRWQSLLNPQRRIPSSITALTGITNDMVAGAPLFAEVAGEINEFTQDCVFVAHNVNFDYGFIRQEFARLELPFKRAKLCTVREMRKVKPGLASYSLAALTQTFDIKMERHHRALSDAKAAAELLKIILNERLSAQVPS</sequence>
<dbReference type="InterPro" id="IPR049125">
    <property type="entry name" value="FAN1-like_WH"/>
</dbReference>
<dbReference type="PANTHER" id="PTHR30231">
    <property type="entry name" value="DNA POLYMERASE III SUBUNIT EPSILON"/>
    <property type="match status" value="1"/>
</dbReference>
<dbReference type="Pfam" id="PF08774">
    <property type="entry name" value="VRR_NUC"/>
    <property type="match status" value="1"/>
</dbReference>
<dbReference type="RefSeq" id="WP_265618412.1">
    <property type="nucleotide sequence ID" value="NZ_JAPFRD010000011.1"/>
</dbReference>
<dbReference type="NCBIfam" id="TIGR00573">
    <property type="entry name" value="dnaq"/>
    <property type="match status" value="1"/>
</dbReference>
<dbReference type="InterPro" id="IPR011856">
    <property type="entry name" value="tRNA_endonuc-like_dom_sf"/>
</dbReference>
<dbReference type="EC" id="2.7.7.7" evidence="2"/>
<dbReference type="EMBL" id="JAPFRD010000011">
    <property type="protein sequence ID" value="MCW8109071.1"/>
    <property type="molecule type" value="Genomic_DNA"/>
</dbReference>
<keyword evidence="5 9" id="KW-0269">Exonuclease</keyword>
<accession>A0ABT3P8H0</accession>
<feature type="domain" description="VRR-NUC" evidence="8">
    <location>
        <begin position="438"/>
        <end position="536"/>
    </location>
</feature>
<gene>
    <name evidence="9" type="ORF">OPS25_11245</name>
</gene>
<proteinExistence type="predicted"/>
<keyword evidence="3" id="KW-0540">Nuclease</keyword>
<keyword evidence="4" id="KW-0378">Hydrolase</keyword>
<dbReference type="CDD" id="cd06127">
    <property type="entry name" value="DEDDh"/>
    <property type="match status" value="1"/>
</dbReference>
<evidence type="ECO:0000256" key="3">
    <source>
        <dbReference type="ARBA" id="ARBA00022722"/>
    </source>
</evidence>
<dbReference type="Proteomes" id="UP001142810">
    <property type="component" value="Unassembled WGS sequence"/>
</dbReference>
<dbReference type="InterPro" id="IPR006054">
    <property type="entry name" value="DnaQ"/>
</dbReference>